<name>A0ABU8VH29_9BURK</name>
<feature type="transmembrane region" description="Helical" evidence="1">
    <location>
        <begin position="111"/>
        <end position="132"/>
    </location>
</feature>
<keyword evidence="1" id="KW-1133">Transmembrane helix</keyword>
<evidence type="ECO:0000256" key="1">
    <source>
        <dbReference type="SAM" id="Phobius"/>
    </source>
</evidence>
<feature type="transmembrane region" description="Helical" evidence="1">
    <location>
        <begin position="38"/>
        <end position="59"/>
    </location>
</feature>
<sequence length="150" mass="16399">MQGLKRRVVYISLYEGIAIVAASAGLSLMSGQGMGHSGVVAVIASVIAVLWNLSFNALFERWESRQAVRGRSVRRRIAHAIGFEGGLVAFLVPVFSWWLDVSLWEALVMDLGLVVFFLIYTFVFNWVFDAIFGLPSSAQSGRGELAAESA</sequence>
<keyword evidence="1" id="KW-0812">Transmembrane</keyword>
<proteinExistence type="predicted"/>
<dbReference type="NCBIfam" id="NF033664">
    <property type="entry name" value="PACE_transport"/>
    <property type="match status" value="1"/>
</dbReference>
<organism evidence="3 4">
    <name type="scientific">Variovorax ureilyticus</name>
    <dbReference type="NCBI Taxonomy" id="1836198"/>
    <lineage>
        <taxon>Bacteria</taxon>
        <taxon>Pseudomonadati</taxon>
        <taxon>Pseudomonadota</taxon>
        <taxon>Betaproteobacteria</taxon>
        <taxon>Burkholderiales</taxon>
        <taxon>Comamonadaceae</taxon>
        <taxon>Variovorax</taxon>
    </lineage>
</organism>
<dbReference type="RefSeq" id="WP_340357548.1">
    <property type="nucleotide sequence ID" value="NZ_JBBKZU010000005.1"/>
</dbReference>
<evidence type="ECO:0000313" key="4">
    <source>
        <dbReference type="Proteomes" id="UP001365846"/>
    </source>
</evidence>
<dbReference type="Pfam" id="PF05232">
    <property type="entry name" value="BTP"/>
    <property type="match status" value="2"/>
</dbReference>
<dbReference type="InterPro" id="IPR007896">
    <property type="entry name" value="BTP_bacteria"/>
</dbReference>
<feature type="domain" description="Chlorhexidine efflux transporter" evidence="2">
    <location>
        <begin position="71"/>
        <end position="133"/>
    </location>
</feature>
<reference evidence="3 4" key="1">
    <citation type="submission" date="2024-03" db="EMBL/GenBank/DDBJ databases">
        <title>Novel species of the genus Variovorax.</title>
        <authorList>
            <person name="Liu Q."/>
            <person name="Xin Y.-H."/>
        </authorList>
    </citation>
    <scope>NUCLEOTIDE SEQUENCE [LARGE SCALE GENOMIC DNA]</scope>
    <source>
        <strain evidence="3 4">KACC 18899</strain>
    </source>
</reference>
<evidence type="ECO:0000259" key="2">
    <source>
        <dbReference type="Pfam" id="PF05232"/>
    </source>
</evidence>
<evidence type="ECO:0000313" key="3">
    <source>
        <dbReference type="EMBL" id="MEJ8812300.1"/>
    </source>
</evidence>
<accession>A0ABU8VH29</accession>
<dbReference type="EMBL" id="JBBKZU010000005">
    <property type="protein sequence ID" value="MEJ8812300.1"/>
    <property type="molecule type" value="Genomic_DNA"/>
</dbReference>
<keyword evidence="4" id="KW-1185">Reference proteome</keyword>
<comment type="caution">
    <text evidence="3">The sequence shown here is derived from an EMBL/GenBank/DDBJ whole genome shotgun (WGS) entry which is preliminary data.</text>
</comment>
<dbReference type="InterPro" id="IPR058208">
    <property type="entry name" value="PACE"/>
</dbReference>
<feature type="transmembrane region" description="Helical" evidence="1">
    <location>
        <begin position="80"/>
        <end position="99"/>
    </location>
</feature>
<feature type="domain" description="Chlorhexidine efflux transporter" evidence="2">
    <location>
        <begin position="3"/>
        <end position="65"/>
    </location>
</feature>
<keyword evidence="1" id="KW-0472">Membrane</keyword>
<gene>
    <name evidence="3" type="ORF">WKW77_14545</name>
</gene>
<feature type="transmembrane region" description="Helical" evidence="1">
    <location>
        <begin position="7"/>
        <end position="26"/>
    </location>
</feature>
<dbReference type="Proteomes" id="UP001365846">
    <property type="component" value="Unassembled WGS sequence"/>
</dbReference>
<protein>
    <submittedName>
        <fullName evidence="3">PACE efflux transporter</fullName>
    </submittedName>
</protein>